<evidence type="ECO:0000313" key="3">
    <source>
        <dbReference type="Proteomes" id="UP000054342"/>
    </source>
</evidence>
<protein>
    <submittedName>
        <fullName evidence="2">Uncharacterized protein</fullName>
    </submittedName>
</protein>
<name>A0A0D2D968_9EURO</name>
<accession>A0A0D2D968</accession>
<feature type="region of interest" description="Disordered" evidence="1">
    <location>
        <begin position="53"/>
        <end position="79"/>
    </location>
</feature>
<evidence type="ECO:0000256" key="1">
    <source>
        <dbReference type="SAM" id="MobiDB-lite"/>
    </source>
</evidence>
<keyword evidence="3" id="KW-1185">Reference proteome</keyword>
<dbReference type="HOGENOM" id="CLU_2606047_0_0_1"/>
<dbReference type="GeneID" id="25325258"/>
<dbReference type="EMBL" id="KN847318">
    <property type="protein sequence ID" value="KIW58857.1"/>
    <property type="molecule type" value="Genomic_DNA"/>
</dbReference>
<dbReference type="RefSeq" id="XP_013319441.1">
    <property type="nucleotide sequence ID" value="XM_013463987.1"/>
</dbReference>
<evidence type="ECO:0000313" key="2">
    <source>
        <dbReference type="EMBL" id="KIW58857.1"/>
    </source>
</evidence>
<dbReference type="Proteomes" id="UP000054342">
    <property type="component" value="Unassembled WGS sequence"/>
</dbReference>
<sequence>MTTHEATRSDPGAVIQAAPNRKRVLGHRLNPQFFPTTELLVKRPRRVTKETWKAREAREAREALEEVEAKRSQTSLDRY</sequence>
<dbReference type="AlphaFoldDB" id="A0A0D2D968"/>
<reference evidence="2 3" key="1">
    <citation type="submission" date="2015-01" db="EMBL/GenBank/DDBJ databases">
        <title>The Genome Sequence of Exophiala xenobiotica CBS118157.</title>
        <authorList>
            <consortium name="The Broad Institute Genomics Platform"/>
            <person name="Cuomo C."/>
            <person name="de Hoog S."/>
            <person name="Gorbushina A."/>
            <person name="Stielow B."/>
            <person name="Teixiera M."/>
            <person name="Abouelleil A."/>
            <person name="Chapman S.B."/>
            <person name="Priest M."/>
            <person name="Young S.K."/>
            <person name="Wortman J."/>
            <person name="Nusbaum C."/>
            <person name="Birren B."/>
        </authorList>
    </citation>
    <scope>NUCLEOTIDE SEQUENCE [LARGE SCALE GENOMIC DNA]</scope>
    <source>
        <strain evidence="2 3">CBS 118157</strain>
    </source>
</reference>
<organism evidence="2 3">
    <name type="scientific">Exophiala xenobiotica</name>
    <dbReference type="NCBI Taxonomy" id="348802"/>
    <lineage>
        <taxon>Eukaryota</taxon>
        <taxon>Fungi</taxon>
        <taxon>Dikarya</taxon>
        <taxon>Ascomycota</taxon>
        <taxon>Pezizomycotina</taxon>
        <taxon>Eurotiomycetes</taxon>
        <taxon>Chaetothyriomycetidae</taxon>
        <taxon>Chaetothyriales</taxon>
        <taxon>Herpotrichiellaceae</taxon>
        <taxon>Exophiala</taxon>
    </lineage>
</organism>
<gene>
    <name evidence="2" type="ORF">PV05_03350</name>
</gene>
<proteinExistence type="predicted"/>
<dbReference type="OrthoDB" id="5342004at2759"/>